<keyword evidence="10" id="KW-1185">Reference proteome</keyword>
<dbReference type="InterPro" id="IPR035992">
    <property type="entry name" value="Ricin_B-like_lectins"/>
</dbReference>
<evidence type="ECO:0000256" key="6">
    <source>
        <dbReference type="ARBA" id="ARBA00037986"/>
    </source>
</evidence>
<dbReference type="Gene3D" id="2.80.10.50">
    <property type="match status" value="3"/>
</dbReference>
<evidence type="ECO:0000256" key="7">
    <source>
        <dbReference type="SAM" id="MobiDB-lite"/>
    </source>
</evidence>
<protein>
    <submittedName>
        <fullName evidence="9">Photosystem II stability/assembly factor-like uncharacterized protein</fullName>
    </submittedName>
</protein>
<proteinExistence type="inferred from homology"/>
<dbReference type="Gene3D" id="2.130.10.10">
    <property type="entry name" value="YVTN repeat-like/Quinoprotein amine dehydrogenase"/>
    <property type="match status" value="2"/>
</dbReference>
<comment type="similarity">
    <text evidence="6">Belongs to the glycosyl hydrolase 74 family.</text>
</comment>
<dbReference type="PROSITE" id="PS50231">
    <property type="entry name" value="RICIN_B_LECTIN"/>
    <property type="match status" value="1"/>
</dbReference>
<evidence type="ECO:0000259" key="8">
    <source>
        <dbReference type="SMART" id="SM00458"/>
    </source>
</evidence>
<evidence type="ECO:0000256" key="3">
    <source>
        <dbReference type="ARBA" id="ARBA00023277"/>
    </source>
</evidence>
<dbReference type="SUPFAM" id="SSF110296">
    <property type="entry name" value="Oligoxyloglucan reducing end-specific cellobiohydrolase"/>
    <property type="match status" value="2"/>
</dbReference>
<keyword evidence="1" id="KW-0732">Signal</keyword>
<dbReference type="RefSeq" id="WP_309986489.1">
    <property type="nucleotide sequence ID" value="NZ_JAVDTI010000003.1"/>
</dbReference>
<keyword evidence="5" id="KW-0624">Polysaccharide degradation</keyword>
<dbReference type="InterPro" id="IPR015943">
    <property type="entry name" value="WD40/YVTN_repeat-like_dom_sf"/>
</dbReference>
<dbReference type="PANTHER" id="PTHR43739:SF2">
    <property type="entry name" value="OLIGOXYLOGLUCAN-REDUCING END-SPECIFIC XYLOGLUCANASE-RELATED"/>
    <property type="match status" value="1"/>
</dbReference>
<name>A0ABU1R0I6_9BACT</name>
<dbReference type="PANTHER" id="PTHR43739">
    <property type="entry name" value="XYLOGLUCANASE (EUROFUNG)"/>
    <property type="match status" value="1"/>
</dbReference>
<feature type="region of interest" description="Disordered" evidence="7">
    <location>
        <begin position="1"/>
        <end position="22"/>
    </location>
</feature>
<dbReference type="InterPro" id="IPR052025">
    <property type="entry name" value="Xyloglucanase_GH74"/>
</dbReference>
<gene>
    <name evidence="9" type="ORF">J2W84_003969</name>
</gene>
<evidence type="ECO:0000256" key="1">
    <source>
        <dbReference type="ARBA" id="ARBA00022729"/>
    </source>
</evidence>
<dbReference type="InterPro" id="IPR000772">
    <property type="entry name" value="Ricin_B_lectin"/>
</dbReference>
<keyword evidence="4" id="KW-0326">Glycosidase</keyword>
<dbReference type="Pfam" id="PF14200">
    <property type="entry name" value="RicinB_lectin_2"/>
    <property type="match status" value="2"/>
</dbReference>
<comment type="caution">
    <text evidence="9">The sequence shown here is derived from an EMBL/GenBank/DDBJ whole genome shotgun (WGS) entry which is preliminary data.</text>
</comment>
<evidence type="ECO:0000256" key="5">
    <source>
        <dbReference type="ARBA" id="ARBA00023326"/>
    </source>
</evidence>
<keyword evidence="3" id="KW-0119">Carbohydrate metabolism</keyword>
<dbReference type="CDD" id="cd15482">
    <property type="entry name" value="Sialidase_non-viral"/>
    <property type="match status" value="1"/>
</dbReference>
<evidence type="ECO:0000313" key="9">
    <source>
        <dbReference type="EMBL" id="MDR6806921.1"/>
    </source>
</evidence>
<feature type="domain" description="Ricin B lectin" evidence="8">
    <location>
        <begin position="763"/>
        <end position="899"/>
    </location>
</feature>
<reference evidence="9 10" key="1">
    <citation type="submission" date="2023-07" db="EMBL/GenBank/DDBJ databases">
        <title>Sorghum-associated microbial communities from plants grown in Nebraska, USA.</title>
        <authorList>
            <person name="Schachtman D."/>
        </authorList>
    </citation>
    <scope>NUCLEOTIDE SEQUENCE [LARGE SCALE GENOMIC DNA]</scope>
    <source>
        <strain evidence="9 10">BE57</strain>
    </source>
</reference>
<dbReference type="SMART" id="SM00458">
    <property type="entry name" value="RICIN"/>
    <property type="match status" value="1"/>
</dbReference>
<accession>A0ABU1R0I6</accession>
<evidence type="ECO:0000313" key="10">
    <source>
        <dbReference type="Proteomes" id="UP001264980"/>
    </source>
</evidence>
<dbReference type="SUPFAM" id="SSF50370">
    <property type="entry name" value="Ricin B-like lectins"/>
    <property type="match status" value="1"/>
</dbReference>
<keyword evidence="2" id="KW-0378">Hydrolase</keyword>
<evidence type="ECO:0000256" key="2">
    <source>
        <dbReference type="ARBA" id="ARBA00022801"/>
    </source>
</evidence>
<evidence type="ECO:0000256" key="4">
    <source>
        <dbReference type="ARBA" id="ARBA00023295"/>
    </source>
</evidence>
<organism evidence="9 10">
    <name type="scientific">Dyadobacter fermentans</name>
    <dbReference type="NCBI Taxonomy" id="94254"/>
    <lineage>
        <taxon>Bacteria</taxon>
        <taxon>Pseudomonadati</taxon>
        <taxon>Bacteroidota</taxon>
        <taxon>Cytophagia</taxon>
        <taxon>Cytophagales</taxon>
        <taxon>Spirosomataceae</taxon>
        <taxon>Dyadobacter</taxon>
    </lineage>
</organism>
<dbReference type="EMBL" id="JAVDTI010000003">
    <property type="protein sequence ID" value="MDR6806921.1"/>
    <property type="molecule type" value="Genomic_DNA"/>
</dbReference>
<dbReference type="CDD" id="cd23458">
    <property type="entry name" value="beta-trefoil_Ricin_AgaB34-like"/>
    <property type="match status" value="1"/>
</dbReference>
<sequence length="990" mass="104870">MDKTYAMKPTHSYQPIPNHGPYGKFPRSPKWGRDVNQNNVGKGATGLDMKWILLVCCWLTFLSASTSLAQTYKWKNVQMLGGGFVTGIIYSPTQQNLVYARTDIGGAYRWDAANKVWIPLSDSFASGDEFGVVSMATDPSNPNRVYMATGLYTQSWGAAGAVYASTDKGATWTRNSLSIKLGGNENGRSAGERLQVDPNLGSTLFLGSSTDGLWKSTNYGSTWSKVSSFPVSSSPVGSGGIAFVLFDKSSSSSGTATKTIYVGVMQTGTNLYKSTDGGATWAAVSGQPTNLMPHQAARASNGIIYLSYSDANGPNNVGAGAVWKLNPAGNTWTNISPPSGQGGYGGISVDAQNANHVIVSTLDRWWPRDEVYRTTDGGSNWTALLTNATWDHSLAPYAATMNPHWLGDVEIDPFNAANAWFVTGYGVYNSNNLGASPTNWIFQNKGLEETAALELISPPAGAPLLSALGDIDGFKHDNLDASPSAGRLSPQYGTSLSIDFAQGVPGFMARTYNNAGGKYGSYSTDGGSTWTSFASVPAGVTGGGNIAVSADGNRLVWAPEGASAMYFSTNRGTSWTACGGVPANLKPISDRVNSQKFYAYDPVNGRIWVSTNGGSSFSIQATGLPAVPDYQAWLTRIRTVFGSEGDIWLANPNGVYRSTNSGTSFTQVGSAQNATAVSFGKAAPGKTYPAVFIVGTVSGTSGFYRSDDGGASWTRINDAQHQYGTVTTITGDPRVYGRLYLGGTGRGIIYGDIQNSASVISGATYRVIARHSNLLVDVVGASTADGAQVDQWPGNGGSNQHWVVTADGSGYYTLKAVHSGKNLDISGFSQDDGAKVQQWTAGAGTNQQFQLIDSGDGYYQVKARHSGKCLDVAAASTADGALIQQWACNNATNQQFRLEQVSTGSASRLASPESVEFEPSATAYPNPSSRLFQIRASSDFNYEIYDSVGRKVESGEGKDGALVGHALRPGLHVIRLRMEGASKVIKLFKQ</sequence>
<dbReference type="Proteomes" id="UP001264980">
    <property type="component" value="Unassembled WGS sequence"/>
</dbReference>